<name>A0A5K7XGD4_9BACT</name>
<dbReference type="RefSeq" id="WP_152099144.1">
    <property type="nucleotide sequence ID" value="NZ_AP021861.1"/>
</dbReference>
<dbReference type="KEGG" id="lpav:PLANPX_2958"/>
<feature type="chain" id="PRO_5025046881" description="alpha-L-fucosidase" evidence="7">
    <location>
        <begin position="33"/>
        <end position="603"/>
    </location>
</feature>
<dbReference type="GO" id="GO:0004560">
    <property type="term" value="F:alpha-L-fucosidase activity"/>
    <property type="evidence" value="ECO:0007669"/>
    <property type="project" value="UniProtKB-EC"/>
</dbReference>
<gene>
    <name evidence="9" type="ORF">PLANPX_2958</name>
</gene>
<evidence type="ECO:0000256" key="6">
    <source>
        <dbReference type="ARBA" id="ARBA00023295"/>
    </source>
</evidence>
<keyword evidence="6 9" id="KW-0326">Glycosidase</keyword>
<dbReference type="PANTHER" id="PTHR10030">
    <property type="entry name" value="ALPHA-L-FUCOSIDASE"/>
    <property type="match status" value="1"/>
</dbReference>
<dbReference type="Proteomes" id="UP000326837">
    <property type="component" value="Chromosome"/>
</dbReference>
<evidence type="ECO:0000313" key="10">
    <source>
        <dbReference type="Proteomes" id="UP000326837"/>
    </source>
</evidence>
<dbReference type="InterPro" id="IPR017853">
    <property type="entry name" value="GH"/>
</dbReference>
<dbReference type="InterPro" id="IPR000933">
    <property type="entry name" value="Glyco_hydro_29"/>
</dbReference>
<reference evidence="10" key="1">
    <citation type="submission" date="2019-10" db="EMBL/GenBank/DDBJ databases">
        <title>Lacipirellula parvula gen. nov., sp. nov., representing a lineage of planctomycetes widespread in freshwater anoxic habitats, and description of the family Lacipirellulaceae.</title>
        <authorList>
            <person name="Dedysh S.N."/>
            <person name="Kulichevskaya I.S."/>
            <person name="Beletsky A.V."/>
            <person name="Rakitin A.L."/>
            <person name="Mardanov A.V."/>
            <person name="Ivanova A.A."/>
            <person name="Saltykova V.X."/>
            <person name="Rijpstra W.I.C."/>
            <person name="Sinninghe Damste J.S."/>
            <person name="Ravin N.V."/>
        </authorList>
    </citation>
    <scope>NUCLEOTIDE SEQUENCE [LARGE SCALE GENOMIC DNA]</scope>
    <source>
        <strain evidence="10">PX69</strain>
    </source>
</reference>
<dbReference type="Gene3D" id="3.20.20.80">
    <property type="entry name" value="Glycosidases"/>
    <property type="match status" value="1"/>
</dbReference>
<dbReference type="GO" id="GO:0005764">
    <property type="term" value="C:lysosome"/>
    <property type="evidence" value="ECO:0007669"/>
    <property type="project" value="TreeGrafter"/>
</dbReference>
<evidence type="ECO:0000256" key="7">
    <source>
        <dbReference type="SAM" id="SignalP"/>
    </source>
</evidence>
<dbReference type="PRINTS" id="PR00741">
    <property type="entry name" value="GLHYDRLASE29"/>
</dbReference>
<sequence length="603" mass="67096">MNLRRTFLGWLMSGAVALLVCAGMIGSQQLVAAAEANPTANGSVRTVDQTTSDAIKAWQAKRFGMFIHWGPVALKGTEIGWSRGKEVSAEEYDELYKQFNPTEFDAKSWAKIAKTAGMKYLVLTTKHHDGFCLWPSKYDEYNISATPFKRDVVGELAEACRAEGIQFCAYYSLPDWRGIDYPLASPGGSVKSTNPNMPRHYQLIKDQTKELLDNYGPLGLMWFDGDWEDPWTLEYGNGLYDYLKAIQPDLVINNRVSKTRISPEEKAARGLHIAGDYDTPEQRIGGFDRDIPWETCMTICEQWAWKPSDHLKPLKQCLQSLIQTAGGDGNFLFNVGPMPSGQIEPRQVERLREMGAWLEKYGDGIYDTRGGPFMPGDWGAATCKDNSVFLFVMNWPDVGPLRLPAIDWNITAFKIRSGGQLSVKQTSDGIEIDVPPADRQEIATVIELTLDGPALSITPLPVKLLSGSLAVNQKASASNVFQNDGGYDASRAFDDDSKTRWATDGGVRDAWLQVDFEQPTTINLAKIDEPTEYQRIQRFELQYDDGAGWKTLHRGAEVGPQRVIEFAPVTARRVRLQVLDAKDGPTINEFRLFGPGAATAPQS</sequence>
<proteinExistence type="inferred from homology"/>
<evidence type="ECO:0000256" key="3">
    <source>
        <dbReference type="ARBA" id="ARBA00012662"/>
    </source>
</evidence>
<dbReference type="PROSITE" id="PS50022">
    <property type="entry name" value="FA58C_3"/>
    <property type="match status" value="1"/>
</dbReference>
<dbReference type="InterPro" id="IPR016286">
    <property type="entry name" value="FUC_metazoa-typ"/>
</dbReference>
<dbReference type="SUPFAM" id="SSF49785">
    <property type="entry name" value="Galactose-binding domain-like"/>
    <property type="match status" value="1"/>
</dbReference>
<comment type="similarity">
    <text evidence="2">Belongs to the glycosyl hydrolase 29 family.</text>
</comment>
<evidence type="ECO:0000256" key="4">
    <source>
        <dbReference type="ARBA" id="ARBA00022729"/>
    </source>
</evidence>
<keyword evidence="10" id="KW-1185">Reference proteome</keyword>
<dbReference type="InterPro" id="IPR006311">
    <property type="entry name" value="TAT_signal"/>
</dbReference>
<dbReference type="AlphaFoldDB" id="A0A5K7XGD4"/>
<feature type="domain" description="F5/8 type C" evidence="8">
    <location>
        <begin position="456"/>
        <end position="595"/>
    </location>
</feature>
<protein>
    <recommendedName>
        <fullName evidence="3">alpha-L-fucosidase</fullName>
        <ecNumber evidence="3">3.2.1.51</ecNumber>
    </recommendedName>
</protein>
<dbReference type="SUPFAM" id="SSF51445">
    <property type="entry name" value="(Trans)glycosidases"/>
    <property type="match status" value="1"/>
</dbReference>
<dbReference type="Gene3D" id="2.60.120.260">
    <property type="entry name" value="Galactose-binding domain-like"/>
    <property type="match status" value="1"/>
</dbReference>
<dbReference type="EC" id="3.2.1.51" evidence="3"/>
<evidence type="ECO:0000256" key="2">
    <source>
        <dbReference type="ARBA" id="ARBA00007951"/>
    </source>
</evidence>
<organism evidence="9 10">
    <name type="scientific">Lacipirellula parvula</name>
    <dbReference type="NCBI Taxonomy" id="2650471"/>
    <lineage>
        <taxon>Bacteria</taxon>
        <taxon>Pseudomonadati</taxon>
        <taxon>Planctomycetota</taxon>
        <taxon>Planctomycetia</taxon>
        <taxon>Pirellulales</taxon>
        <taxon>Lacipirellulaceae</taxon>
        <taxon>Lacipirellula</taxon>
    </lineage>
</organism>
<evidence type="ECO:0000256" key="1">
    <source>
        <dbReference type="ARBA" id="ARBA00004071"/>
    </source>
</evidence>
<dbReference type="GO" id="GO:0006004">
    <property type="term" value="P:fucose metabolic process"/>
    <property type="evidence" value="ECO:0007669"/>
    <property type="project" value="InterPro"/>
</dbReference>
<dbReference type="SMART" id="SM00812">
    <property type="entry name" value="Alpha_L_fucos"/>
    <property type="match status" value="1"/>
</dbReference>
<dbReference type="Pfam" id="PF00754">
    <property type="entry name" value="F5_F8_type_C"/>
    <property type="match status" value="1"/>
</dbReference>
<dbReference type="InterPro" id="IPR057739">
    <property type="entry name" value="Glyco_hydro_29_N"/>
</dbReference>
<accession>A0A5K7XGD4</accession>
<evidence type="ECO:0000259" key="8">
    <source>
        <dbReference type="PROSITE" id="PS50022"/>
    </source>
</evidence>
<evidence type="ECO:0000256" key="5">
    <source>
        <dbReference type="ARBA" id="ARBA00022801"/>
    </source>
</evidence>
<dbReference type="InterPro" id="IPR008979">
    <property type="entry name" value="Galactose-bd-like_sf"/>
</dbReference>
<dbReference type="PROSITE" id="PS51318">
    <property type="entry name" value="TAT"/>
    <property type="match status" value="1"/>
</dbReference>
<dbReference type="EMBL" id="AP021861">
    <property type="protein sequence ID" value="BBO33346.1"/>
    <property type="molecule type" value="Genomic_DNA"/>
</dbReference>
<evidence type="ECO:0000313" key="9">
    <source>
        <dbReference type="EMBL" id="BBO33346.1"/>
    </source>
</evidence>
<comment type="function">
    <text evidence="1">Alpha-L-fucosidase is responsible for hydrolyzing the alpha-1,6-linked fucose joined to the reducing-end N-acetylglucosamine of the carbohydrate moieties of glycoproteins.</text>
</comment>
<keyword evidence="4 7" id="KW-0732">Signal</keyword>
<dbReference type="PANTHER" id="PTHR10030:SF37">
    <property type="entry name" value="ALPHA-L-FUCOSIDASE-RELATED"/>
    <property type="match status" value="1"/>
</dbReference>
<keyword evidence="5 9" id="KW-0378">Hydrolase</keyword>
<dbReference type="GO" id="GO:0016139">
    <property type="term" value="P:glycoside catabolic process"/>
    <property type="evidence" value="ECO:0007669"/>
    <property type="project" value="TreeGrafter"/>
</dbReference>
<dbReference type="InterPro" id="IPR000421">
    <property type="entry name" value="FA58C"/>
</dbReference>
<dbReference type="Pfam" id="PF01120">
    <property type="entry name" value="Alpha_L_fucos"/>
    <property type="match status" value="1"/>
</dbReference>
<feature type="signal peptide" evidence="7">
    <location>
        <begin position="1"/>
        <end position="32"/>
    </location>
</feature>